<evidence type="ECO:0000259" key="2">
    <source>
        <dbReference type="Pfam" id="PF13229"/>
    </source>
</evidence>
<dbReference type="InterPro" id="IPR039448">
    <property type="entry name" value="Beta_helix"/>
</dbReference>
<organism evidence="3 4">
    <name type="scientific">Sporomusa silvacetica DSM 10669</name>
    <dbReference type="NCBI Taxonomy" id="1123289"/>
    <lineage>
        <taxon>Bacteria</taxon>
        <taxon>Bacillati</taxon>
        <taxon>Bacillota</taxon>
        <taxon>Negativicutes</taxon>
        <taxon>Selenomonadales</taxon>
        <taxon>Sporomusaceae</taxon>
        <taxon>Sporomusa</taxon>
    </lineage>
</organism>
<proteinExistence type="predicted"/>
<reference evidence="3" key="1">
    <citation type="submission" date="2024-05" db="EMBL/GenBank/DDBJ databases">
        <title>Isolation and characterization of Sporomusa carbonis sp. nov., a carboxydotrophic hydrogenogen in the genus of Sporomusa isolated from a charcoal burning pile.</title>
        <authorList>
            <person name="Boeer T."/>
            <person name="Rosenbaum F."/>
            <person name="Eysell L."/>
            <person name="Mueller V."/>
            <person name="Daniel R."/>
            <person name="Poehlein A."/>
        </authorList>
    </citation>
    <scope>NUCLEOTIDE SEQUENCE [LARGE SCALE GENOMIC DNA]</scope>
    <source>
        <strain evidence="3">DSM 10669</strain>
    </source>
</reference>
<protein>
    <recommendedName>
        <fullName evidence="2">Right handed beta helix domain-containing protein</fullName>
    </recommendedName>
</protein>
<dbReference type="RefSeq" id="WP_094604889.1">
    <property type="nucleotide sequence ID" value="NZ_CP155573.1"/>
</dbReference>
<dbReference type="InterPro" id="IPR012332">
    <property type="entry name" value="Autotransporter_pectin_lyase_C"/>
</dbReference>
<feature type="signal peptide" evidence="1">
    <location>
        <begin position="1"/>
        <end position="26"/>
    </location>
</feature>
<sequence length="457" mass="48362">MNKNSCRIWATGLIISLATGFSICNAQTTFQQTVQEPPPFFDGAMQGPPPGGMQPTKDINTFKGAYVLDGVKDRLVGKTIEATEGDENTVLLKNGAQLTLESMILNKSGDTTSGDGSNFNGQNAVFLATGNSAATIKNSEIYSNSEGSNAIFATGNQTKVIVQNVKIHTKSNSSRGLDATYNGTIIADDVHITTEGTHCAPLATDRGEGTVTVTNAILSSDGEGSPCIYSTGNITVNNSVGNAAGSECAVVEGKNSITLNTTSLTGNVKNGVMLYQSFSGDANTGIARFNAKDSTLTSNATGAMFYVTNTQAEATLENTNLNFPSGVLINVTSDRWGKENANGGDFIFTGIRQKLAGDILVNSISTITVNLTQNTTLCGAINKDKTAKMVTLNMDANSSWDVTDDSYVTIFSNADQTLSNIKTNGHTIYYNANETENSWLRGETHYFVDGGKIEPLK</sequence>
<evidence type="ECO:0000256" key="1">
    <source>
        <dbReference type="SAM" id="SignalP"/>
    </source>
</evidence>
<keyword evidence="4" id="KW-1185">Reference proteome</keyword>
<evidence type="ECO:0000313" key="4">
    <source>
        <dbReference type="Proteomes" id="UP000216752"/>
    </source>
</evidence>
<dbReference type="Gene3D" id="2.160.20.20">
    <property type="match status" value="1"/>
</dbReference>
<dbReference type="Pfam" id="PF13229">
    <property type="entry name" value="Beta_helix"/>
    <property type="match status" value="1"/>
</dbReference>
<gene>
    <name evidence="3" type="ORF">SPSIL_018400</name>
</gene>
<dbReference type="Proteomes" id="UP000216752">
    <property type="component" value="Chromosome"/>
</dbReference>
<feature type="chain" id="PRO_5046489241" description="Right handed beta helix domain-containing protein" evidence="1">
    <location>
        <begin position="27"/>
        <end position="457"/>
    </location>
</feature>
<evidence type="ECO:0000313" key="3">
    <source>
        <dbReference type="EMBL" id="XFO65700.1"/>
    </source>
</evidence>
<feature type="domain" description="Right handed beta helix" evidence="2">
    <location>
        <begin position="127"/>
        <end position="279"/>
    </location>
</feature>
<name>A0ABZ3IJB9_9FIRM</name>
<keyword evidence="1" id="KW-0732">Signal</keyword>
<accession>A0ABZ3IJB9</accession>
<dbReference type="EMBL" id="CP155573">
    <property type="protein sequence ID" value="XFO65700.1"/>
    <property type="molecule type" value="Genomic_DNA"/>
</dbReference>